<evidence type="ECO:0000313" key="2">
    <source>
        <dbReference type="EMBL" id="PKU82667.1"/>
    </source>
</evidence>
<protein>
    <submittedName>
        <fullName evidence="2">Uncharacterized protein</fullName>
    </submittedName>
</protein>
<dbReference type="AlphaFoldDB" id="A0A2I0X446"/>
<accession>A0A2I0X446</accession>
<reference evidence="2 3" key="2">
    <citation type="journal article" date="2017" name="Nature">
        <title>The Apostasia genome and the evolution of orchids.</title>
        <authorList>
            <person name="Zhang G.Q."/>
            <person name="Liu K.W."/>
            <person name="Li Z."/>
            <person name="Lohaus R."/>
            <person name="Hsiao Y.Y."/>
            <person name="Niu S.C."/>
            <person name="Wang J.Y."/>
            <person name="Lin Y.C."/>
            <person name="Xu Q."/>
            <person name="Chen L.J."/>
            <person name="Yoshida K."/>
            <person name="Fujiwara S."/>
            <person name="Wang Z.W."/>
            <person name="Zhang Y.Q."/>
            <person name="Mitsuda N."/>
            <person name="Wang M."/>
            <person name="Liu G.H."/>
            <person name="Pecoraro L."/>
            <person name="Huang H.X."/>
            <person name="Xiao X.J."/>
            <person name="Lin M."/>
            <person name="Wu X.Y."/>
            <person name="Wu W.L."/>
            <person name="Chen Y.Y."/>
            <person name="Chang S.B."/>
            <person name="Sakamoto S."/>
            <person name="Ohme-Takagi M."/>
            <person name="Yagi M."/>
            <person name="Zeng S.J."/>
            <person name="Shen C.Y."/>
            <person name="Yeh C.M."/>
            <person name="Luo Y.B."/>
            <person name="Tsai W.C."/>
            <person name="Van de Peer Y."/>
            <person name="Liu Z.J."/>
        </authorList>
    </citation>
    <scope>NUCLEOTIDE SEQUENCE [LARGE SCALE GENOMIC DNA]</scope>
    <source>
        <tissue evidence="2">The whole plant</tissue>
    </source>
</reference>
<gene>
    <name evidence="2" type="ORF">MA16_Dca018825</name>
</gene>
<proteinExistence type="predicted"/>
<evidence type="ECO:0000256" key="1">
    <source>
        <dbReference type="SAM" id="MobiDB-lite"/>
    </source>
</evidence>
<evidence type="ECO:0000313" key="3">
    <source>
        <dbReference type="Proteomes" id="UP000233837"/>
    </source>
</evidence>
<feature type="region of interest" description="Disordered" evidence="1">
    <location>
        <begin position="57"/>
        <end position="76"/>
    </location>
</feature>
<organism evidence="2 3">
    <name type="scientific">Dendrobium catenatum</name>
    <dbReference type="NCBI Taxonomy" id="906689"/>
    <lineage>
        <taxon>Eukaryota</taxon>
        <taxon>Viridiplantae</taxon>
        <taxon>Streptophyta</taxon>
        <taxon>Embryophyta</taxon>
        <taxon>Tracheophyta</taxon>
        <taxon>Spermatophyta</taxon>
        <taxon>Magnoliopsida</taxon>
        <taxon>Liliopsida</taxon>
        <taxon>Asparagales</taxon>
        <taxon>Orchidaceae</taxon>
        <taxon>Epidendroideae</taxon>
        <taxon>Malaxideae</taxon>
        <taxon>Dendrobiinae</taxon>
        <taxon>Dendrobium</taxon>
    </lineage>
</organism>
<reference evidence="2 3" key="1">
    <citation type="journal article" date="2016" name="Sci. Rep.">
        <title>The Dendrobium catenatum Lindl. genome sequence provides insights into polysaccharide synthase, floral development and adaptive evolution.</title>
        <authorList>
            <person name="Zhang G.Q."/>
            <person name="Xu Q."/>
            <person name="Bian C."/>
            <person name="Tsai W.C."/>
            <person name="Yeh C.M."/>
            <person name="Liu K.W."/>
            <person name="Yoshida K."/>
            <person name="Zhang L.S."/>
            <person name="Chang S.B."/>
            <person name="Chen F."/>
            <person name="Shi Y."/>
            <person name="Su Y.Y."/>
            <person name="Zhang Y.Q."/>
            <person name="Chen L.J."/>
            <person name="Yin Y."/>
            <person name="Lin M."/>
            <person name="Huang H."/>
            <person name="Deng H."/>
            <person name="Wang Z.W."/>
            <person name="Zhu S.L."/>
            <person name="Zhao X."/>
            <person name="Deng C."/>
            <person name="Niu S.C."/>
            <person name="Huang J."/>
            <person name="Wang M."/>
            <person name="Liu G.H."/>
            <person name="Yang H.J."/>
            <person name="Xiao X.J."/>
            <person name="Hsiao Y.Y."/>
            <person name="Wu W.L."/>
            <person name="Chen Y.Y."/>
            <person name="Mitsuda N."/>
            <person name="Ohme-Takagi M."/>
            <person name="Luo Y.B."/>
            <person name="Van de Peer Y."/>
            <person name="Liu Z.J."/>
        </authorList>
    </citation>
    <scope>NUCLEOTIDE SEQUENCE [LARGE SCALE GENOMIC DNA]</scope>
    <source>
        <tissue evidence="2">The whole plant</tissue>
    </source>
</reference>
<dbReference type="Proteomes" id="UP000233837">
    <property type="component" value="Unassembled WGS sequence"/>
</dbReference>
<keyword evidence="3" id="KW-1185">Reference proteome</keyword>
<dbReference type="EMBL" id="KZ502174">
    <property type="protein sequence ID" value="PKU82667.1"/>
    <property type="molecule type" value="Genomic_DNA"/>
</dbReference>
<sequence length="102" mass="11057">MGSSGLLSSAHLTSCSGRPQFLFRRCKVGRSGGGAIPWSSHAFRSSQKRSFLCFSLEEDGGREPQPPPTSGTGAALQEKPSTELHILWLFKEGHLVFCFDSS</sequence>
<name>A0A2I0X446_9ASPA</name>